<dbReference type="STRING" id="342668.A0A1B8GNF2"/>
<evidence type="ECO:0000256" key="1">
    <source>
        <dbReference type="ARBA" id="ARBA00022801"/>
    </source>
</evidence>
<dbReference type="Proteomes" id="UP000091956">
    <property type="component" value="Unassembled WGS sequence"/>
</dbReference>
<feature type="domain" description="Alpha/beta hydrolase fold-3" evidence="2">
    <location>
        <begin position="85"/>
        <end position="296"/>
    </location>
</feature>
<sequence>MSRENSFAPAWLEFEKELGGRQTLHGPTFNDLLNGWTQFSGVLGSKLTFPAPDISVKTEDKAISPDVTVRIYTPPNYTGGKPAGIFMHGGGWVFGDLDGEDGFCRSIAIDTGTVLVSVDYRLAPKHKYPIALEDCVAAYHWVIENTGYLNTTAGQVFTIGGSAGGGLALGLALNLIDAGLGGTVKGIVALVPVTVHPDACPAEFKSEFISYEENAEYTINTNSAMRAFFDAYDPPLTDHYTSPLLHKRIKDLPKTYIVTAGMDTLRDDGRLFKKALDNAGVPNRYDEFEGYPHWFWAFPSKHLEPITKDFHQKLQKAIEFILS</sequence>
<evidence type="ECO:0000259" key="2">
    <source>
        <dbReference type="Pfam" id="PF07859"/>
    </source>
</evidence>
<dbReference type="OrthoDB" id="408631at2759"/>
<gene>
    <name evidence="3" type="ORF">VE01_04336</name>
</gene>
<evidence type="ECO:0000313" key="3">
    <source>
        <dbReference type="EMBL" id="OBT97336.1"/>
    </source>
</evidence>
<name>A0A1B8GNF2_9PEZI</name>
<proteinExistence type="predicted"/>
<dbReference type="AlphaFoldDB" id="A0A1B8GNF2"/>
<keyword evidence="1" id="KW-0378">Hydrolase</keyword>
<accession>A0A1B8GNF2</accession>
<dbReference type="Gene3D" id="3.40.50.1820">
    <property type="entry name" value="alpha/beta hydrolase"/>
    <property type="match status" value="1"/>
</dbReference>
<dbReference type="PANTHER" id="PTHR48081">
    <property type="entry name" value="AB HYDROLASE SUPERFAMILY PROTEIN C4A8.06C"/>
    <property type="match status" value="1"/>
</dbReference>
<organism evidence="3 4">
    <name type="scientific">Pseudogymnoascus verrucosus</name>
    <dbReference type="NCBI Taxonomy" id="342668"/>
    <lineage>
        <taxon>Eukaryota</taxon>
        <taxon>Fungi</taxon>
        <taxon>Dikarya</taxon>
        <taxon>Ascomycota</taxon>
        <taxon>Pezizomycotina</taxon>
        <taxon>Leotiomycetes</taxon>
        <taxon>Thelebolales</taxon>
        <taxon>Thelebolaceae</taxon>
        <taxon>Pseudogymnoascus</taxon>
    </lineage>
</organism>
<dbReference type="GO" id="GO:0016787">
    <property type="term" value="F:hydrolase activity"/>
    <property type="evidence" value="ECO:0007669"/>
    <property type="project" value="UniProtKB-KW"/>
</dbReference>
<protein>
    <recommendedName>
        <fullName evidence="2">Alpha/beta hydrolase fold-3 domain-containing protein</fullName>
    </recommendedName>
</protein>
<dbReference type="PANTHER" id="PTHR48081:SF8">
    <property type="entry name" value="ALPHA_BETA HYDROLASE FOLD-3 DOMAIN-CONTAINING PROTEIN-RELATED"/>
    <property type="match status" value="1"/>
</dbReference>
<dbReference type="GeneID" id="28837722"/>
<dbReference type="RefSeq" id="XP_018131069.1">
    <property type="nucleotide sequence ID" value="XM_018273811.1"/>
</dbReference>
<dbReference type="SUPFAM" id="SSF53474">
    <property type="entry name" value="alpha/beta-Hydrolases"/>
    <property type="match status" value="1"/>
</dbReference>
<keyword evidence="4" id="KW-1185">Reference proteome</keyword>
<evidence type="ECO:0000313" key="4">
    <source>
        <dbReference type="Proteomes" id="UP000091956"/>
    </source>
</evidence>
<dbReference type="InterPro" id="IPR013094">
    <property type="entry name" value="AB_hydrolase_3"/>
</dbReference>
<dbReference type="InterPro" id="IPR050300">
    <property type="entry name" value="GDXG_lipolytic_enzyme"/>
</dbReference>
<reference evidence="4" key="2">
    <citation type="journal article" date="2018" name="Nat. Commun.">
        <title>Extreme sensitivity to ultraviolet light in the fungal pathogen causing white-nose syndrome of bats.</title>
        <authorList>
            <person name="Palmer J.M."/>
            <person name="Drees K.P."/>
            <person name="Foster J.T."/>
            <person name="Lindner D.L."/>
        </authorList>
    </citation>
    <scope>NUCLEOTIDE SEQUENCE [LARGE SCALE GENOMIC DNA]</scope>
    <source>
        <strain evidence="4">UAMH 10579</strain>
    </source>
</reference>
<dbReference type="EMBL" id="KV460222">
    <property type="protein sequence ID" value="OBT97336.1"/>
    <property type="molecule type" value="Genomic_DNA"/>
</dbReference>
<dbReference type="Pfam" id="PF07859">
    <property type="entry name" value="Abhydrolase_3"/>
    <property type="match status" value="1"/>
</dbReference>
<dbReference type="InterPro" id="IPR029058">
    <property type="entry name" value="AB_hydrolase_fold"/>
</dbReference>
<reference evidence="3 4" key="1">
    <citation type="submission" date="2016-03" db="EMBL/GenBank/DDBJ databases">
        <title>Comparative genomics of Pseudogymnoascus destructans, the fungus causing white-nose syndrome of bats.</title>
        <authorList>
            <person name="Palmer J.M."/>
            <person name="Drees K.P."/>
            <person name="Foster J.T."/>
            <person name="Lindner D.L."/>
        </authorList>
    </citation>
    <scope>NUCLEOTIDE SEQUENCE [LARGE SCALE GENOMIC DNA]</scope>
    <source>
        <strain evidence="3 4">UAMH 10579</strain>
    </source>
</reference>